<evidence type="ECO:0000256" key="3">
    <source>
        <dbReference type="PROSITE-ProRule" id="PRU00087"/>
    </source>
</evidence>
<dbReference type="Pfam" id="PF00630">
    <property type="entry name" value="Filamin"/>
    <property type="match status" value="3"/>
</dbReference>
<evidence type="ECO:0000313" key="5">
    <source>
        <dbReference type="WBParaSite" id="SSLN_0001658201-mRNA-1"/>
    </source>
</evidence>
<dbReference type="AlphaFoldDB" id="A0A183THM9"/>
<dbReference type="PANTHER" id="PTHR38537:SF8">
    <property type="entry name" value="FILAMIN-A"/>
    <property type="match status" value="1"/>
</dbReference>
<feature type="region of interest" description="Disordered" evidence="4">
    <location>
        <begin position="294"/>
        <end position="330"/>
    </location>
</feature>
<proteinExistence type="inferred from homology"/>
<protein>
    <submittedName>
        <fullName evidence="5">Filamin-A</fullName>
    </submittedName>
</protein>
<dbReference type="InterPro" id="IPR044801">
    <property type="entry name" value="Filamin"/>
</dbReference>
<dbReference type="SMART" id="SM00557">
    <property type="entry name" value="IG_FLMN"/>
    <property type="match status" value="3"/>
</dbReference>
<feature type="repeat" description="Filamin" evidence="3">
    <location>
        <begin position="1"/>
        <end position="87"/>
    </location>
</feature>
<dbReference type="GO" id="GO:0030036">
    <property type="term" value="P:actin cytoskeleton organization"/>
    <property type="evidence" value="ECO:0007669"/>
    <property type="project" value="InterPro"/>
</dbReference>
<sequence length="381" mass="40384">LLAKGGNEPRIPVFQPCTINVNPTEAGPGKVVGHVTGPTGAPCDVQTMPMPNGHVNVCYTPQMRGDHVVEILFGGQVVPGGRFNQKAVNPDELVPTVIEERVERVPMSTQHSTTITQYHEATKTSGYFPIDFKLPVGAKFGNVEGIVHPPSGRPIRPTLLDNGDGTITAQFQPTEAGLHDLEITYNGQPIDGSPFRFYVEPVGSGRVTAYGPGLSHGRTGEPAEFTLVTRDAGAGGLSIAVEGPSKSEIICRDNKNGTCSASYLPLAPGEYTIAIKFMDQHIQGSPFLARIVDGQSLANPPPPPQSQPSDYVVAPQTGSAAAPGPEDPRRMTQVVVGTTSEVPLRISETDIYNLTASVTSPSGVEQPSVIKRMPNGHLGEF</sequence>
<evidence type="ECO:0000256" key="1">
    <source>
        <dbReference type="ARBA" id="ARBA00009238"/>
    </source>
</evidence>
<dbReference type="InterPro" id="IPR013783">
    <property type="entry name" value="Ig-like_fold"/>
</dbReference>
<feature type="repeat" description="Filamin" evidence="3">
    <location>
        <begin position="128"/>
        <end position="199"/>
    </location>
</feature>
<feature type="region of interest" description="Disordered" evidence="4">
    <location>
        <begin position="362"/>
        <end position="381"/>
    </location>
</feature>
<accession>A0A183THM9</accession>
<organism evidence="5">
    <name type="scientific">Schistocephalus solidus</name>
    <name type="common">Tapeworm</name>
    <dbReference type="NCBI Taxonomy" id="70667"/>
    <lineage>
        <taxon>Eukaryota</taxon>
        <taxon>Metazoa</taxon>
        <taxon>Spiralia</taxon>
        <taxon>Lophotrochozoa</taxon>
        <taxon>Platyhelminthes</taxon>
        <taxon>Cestoda</taxon>
        <taxon>Eucestoda</taxon>
        <taxon>Diphyllobothriidea</taxon>
        <taxon>Diphyllobothriidae</taxon>
        <taxon>Schistocephalus</taxon>
    </lineage>
</organism>
<keyword evidence="2" id="KW-0677">Repeat</keyword>
<dbReference type="InterPro" id="IPR014756">
    <property type="entry name" value="Ig_E-set"/>
</dbReference>
<dbReference type="InterPro" id="IPR017868">
    <property type="entry name" value="Filamin/ABP280_repeat-like"/>
</dbReference>
<evidence type="ECO:0000256" key="2">
    <source>
        <dbReference type="ARBA" id="ARBA00022737"/>
    </source>
</evidence>
<dbReference type="SUPFAM" id="SSF81296">
    <property type="entry name" value="E set domains"/>
    <property type="match status" value="3"/>
</dbReference>
<dbReference type="Gene3D" id="2.60.40.10">
    <property type="entry name" value="Immunoglobulins"/>
    <property type="match status" value="3"/>
</dbReference>
<dbReference type="WBParaSite" id="SSLN_0001658201-mRNA-1">
    <property type="protein sequence ID" value="SSLN_0001658201-mRNA-1"/>
    <property type="gene ID" value="SSLN_0001658201"/>
</dbReference>
<dbReference type="PANTHER" id="PTHR38537">
    <property type="entry name" value="JITTERBUG, ISOFORM N"/>
    <property type="match status" value="1"/>
</dbReference>
<dbReference type="PROSITE" id="PS50194">
    <property type="entry name" value="FILAMIN_REPEAT"/>
    <property type="match status" value="3"/>
</dbReference>
<comment type="similarity">
    <text evidence="1">Belongs to the filamin family.</text>
</comment>
<feature type="repeat" description="Filamin" evidence="3">
    <location>
        <begin position="199"/>
        <end position="291"/>
    </location>
</feature>
<dbReference type="InterPro" id="IPR001298">
    <property type="entry name" value="Filamin/ABP280_rpt"/>
</dbReference>
<evidence type="ECO:0000256" key="4">
    <source>
        <dbReference type="SAM" id="MobiDB-lite"/>
    </source>
</evidence>
<dbReference type="FunFam" id="2.60.40.10:FF:000007">
    <property type="entry name" value="Filamin-B isoform C"/>
    <property type="match status" value="1"/>
</dbReference>
<dbReference type="GO" id="GO:0051015">
    <property type="term" value="F:actin filament binding"/>
    <property type="evidence" value="ECO:0007669"/>
    <property type="project" value="InterPro"/>
</dbReference>
<reference evidence="5" key="1">
    <citation type="submission" date="2016-06" db="UniProtKB">
        <authorList>
            <consortium name="WormBaseParasite"/>
        </authorList>
    </citation>
    <scope>IDENTIFICATION</scope>
</reference>
<name>A0A183THM9_SCHSO</name>